<comment type="caution">
    <text evidence="2">The sequence shown here is derived from an EMBL/GenBank/DDBJ whole genome shotgun (WGS) entry which is preliminary data.</text>
</comment>
<evidence type="ECO:0000313" key="3">
    <source>
        <dbReference type="Proteomes" id="UP000321057"/>
    </source>
</evidence>
<sequence>MKIAVIGAHGNAGNLIAQEAEQKGHEVTAIVRQKRNDNFEHIIEKDLMNLNKEDLAGFDAVVNAVSAWTEETFDIHTTGLSHLANLLEGTDTKLLMVGGAGTLYINKEHSLQVMDQPGFPDEIKPLGKALRANLNRLRSFSNLRWTYVTPAFELDIDGAKTGKYIIGGEEYFTNEKSESYISYADFALAFVEIIENDYTRRRVSVIGE</sequence>
<dbReference type="PANTHER" id="PTHR43355:SF2">
    <property type="entry name" value="FLAVIN REDUCTASE (NADPH)"/>
    <property type="match status" value="1"/>
</dbReference>
<keyword evidence="3" id="KW-1185">Reference proteome</keyword>
<dbReference type="Gene3D" id="3.40.50.720">
    <property type="entry name" value="NAD(P)-binding Rossmann-like Domain"/>
    <property type="match status" value="1"/>
</dbReference>
<dbReference type="Pfam" id="PF13460">
    <property type="entry name" value="NAD_binding_10"/>
    <property type="match status" value="1"/>
</dbReference>
<evidence type="ECO:0000313" key="2">
    <source>
        <dbReference type="EMBL" id="GEQ06222.1"/>
    </source>
</evidence>
<dbReference type="SUPFAM" id="SSF51735">
    <property type="entry name" value="NAD(P)-binding Rossmann-fold domains"/>
    <property type="match status" value="1"/>
</dbReference>
<name>A0ABQ0Y499_STAGA</name>
<dbReference type="InterPro" id="IPR036291">
    <property type="entry name" value="NAD(P)-bd_dom_sf"/>
</dbReference>
<evidence type="ECO:0000259" key="1">
    <source>
        <dbReference type="Pfam" id="PF13460"/>
    </source>
</evidence>
<feature type="domain" description="NAD(P)-binding" evidence="1">
    <location>
        <begin position="7"/>
        <end position="196"/>
    </location>
</feature>
<dbReference type="Proteomes" id="UP000321057">
    <property type="component" value="Unassembled WGS sequence"/>
</dbReference>
<reference evidence="2 3" key="1">
    <citation type="submission" date="2019-07" db="EMBL/GenBank/DDBJ databases">
        <title>Whole genome shotgun sequence of Staphylococcus gallinarum NBRC 109767.</title>
        <authorList>
            <person name="Hosoyama A."/>
            <person name="Uohara A."/>
            <person name="Ohji S."/>
            <person name="Ichikawa N."/>
        </authorList>
    </citation>
    <scope>NUCLEOTIDE SEQUENCE [LARGE SCALE GENOMIC DNA]</scope>
    <source>
        <strain evidence="2 3">NBRC 109767</strain>
    </source>
</reference>
<accession>A0ABQ0Y499</accession>
<dbReference type="EMBL" id="BKAX01000006">
    <property type="protein sequence ID" value="GEQ06222.1"/>
    <property type="molecule type" value="Genomic_DNA"/>
</dbReference>
<dbReference type="InterPro" id="IPR016040">
    <property type="entry name" value="NAD(P)-bd_dom"/>
</dbReference>
<organism evidence="2 3">
    <name type="scientific">Staphylococcus gallinarum</name>
    <dbReference type="NCBI Taxonomy" id="1293"/>
    <lineage>
        <taxon>Bacteria</taxon>
        <taxon>Bacillati</taxon>
        <taxon>Bacillota</taxon>
        <taxon>Bacilli</taxon>
        <taxon>Bacillales</taxon>
        <taxon>Staphylococcaceae</taxon>
        <taxon>Staphylococcus</taxon>
    </lineage>
</organism>
<dbReference type="PANTHER" id="PTHR43355">
    <property type="entry name" value="FLAVIN REDUCTASE (NADPH)"/>
    <property type="match status" value="1"/>
</dbReference>
<protein>
    <submittedName>
        <fullName evidence="2">Dihydrodipicolinate reductase</fullName>
    </submittedName>
</protein>
<dbReference type="RefSeq" id="WP_042737856.1">
    <property type="nucleotide sequence ID" value="NZ_BKAX01000006.1"/>
</dbReference>
<dbReference type="InterPro" id="IPR051606">
    <property type="entry name" value="Polyketide_Oxido-like"/>
</dbReference>
<gene>
    <name evidence="2" type="ORF">SGA02_20500</name>
</gene>
<proteinExistence type="predicted"/>